<dbReference type="HOGENOM" id="CLU_2955238_0_0_6"/>
<feature type="compositionally biased region" description="Polar residues" evidence="1">
    <location>
        <begin position="1"/>
        <end position="14"/>
    </location>
</feature>
<evidence type="ECO:0000256" key="1">
    <source>
        <dbReference type="SAM" id="MobiDB-lite"/>
    </source>
</evidence>
<organism evidence="2 3">
    <name type="scientific">Methylococcus capsulatus (strain ATCC 33009 / NCIMB 11132 / Bath)</name>
    <dbReference type="NCBI Taxonomy" id="243233"/>
    <lineage>
        <taxon>Bacteria</taxon>
        <taxon>Pseudomonadati</taxon>
        <taxon>Pseudomonadota</taxon>
        <taxon>Gammaproteobacteria</taxon>
        <taxon>Methylococcales</taxon>
        <taxon>Methylococcaceae</taxon>
        <taxon>Methylococcus</taxon>
    </lineage>
</organism>
<evidence type="ECO:0000313" key="2">
    <source>
        <dbReference type="EMBL" id="AAU90690.1"/>
    </source>
</evidence>
<dbReference type="KEGG" id="mca:MCA0194"/>
<accession>Q60CB5</accession>
<gene>
    <name evidence="2" type="ordered locus">MCA0194</name>
</gene>
<name>Q60CB5_METCA</name>
<reference evidence="2 3" key="1">
    <citation type="journal article" date="2004" name="PLoS Biol.">
        <title>Genomic insights into methanotrophy: the complete genome sequence of Methylococcus capsulatus (Bath).</title>
        <authorList>
            <person name="Ward N.L."/>
            <person name="Larsen O."/>
            <person name="Sakwa J."/>
            <person name="Bruseth L."/>
            <person name="Khouri H.M."/>
            <person name="Durkin A.S."/>
            <person name="Dimitrov G."/>
            <person name="Jiang L."/>
            <person name="Scanlan D."/>
            <person name="Kang K.H."/>
            <person name="Lewis M.R."/>
            <person name="Nelson K.E."/>
            <person name="Methe B.A."/>
            <person name="Wu M."/>
            <person name="Heidelberg J.F."/>
            <person name="Paulsen I.T."/>
            <person name="Fouts D.E."/>
            <person name="Ravel J."/>
            <person name="Tettelin H."/>
            <person name="Ren Q."/>
            <person name="Read T.D."/>
            <person name="DeBoy R.T."/>
            <person name="Seshadri R."/>
            <person name="Salzberg S.L."/>
            <person name="Jensen H.B."/>
            <person name="Birkeland N.K."/>
            <person name="Nelson W.C."/>
            <person name="Dodson R.J."/>
            <person name="Grindhaug S.H."/>
            <person name="Holt I.E."/>
            <person name="Eidhammer I."/>
            <person name="Jonasen I."/>
            <person name="Vanaken S."/>
            <person name="Utterback T.R."/>
            <person name="Feldblyum T.V."/>
            <person name="Fraser C.M."/>
            <person name="Lillehaug J.R."/>
            <person name="Eisen J.A."/>
        </authorList>
    </citation>
    <scope>NUCLEOTIDE SEQUENCE [LARGE SCALE GENOMIC DNA]</scope>
    <source>
        <strain evidence="3">ATCC 33009 / NCIMB 11132 / Bath</strain>
    </source>
</reference>
<protein>
    <submittedName>
        <fullName evidence="2">Uncharacterized protein</fullName>
    </submittedName>
</protein>
<evidence type="ECO:0000313" key="3">
    <source>
        <dbReference type="Proteomes" id="UP000006821"/>
    </source>
</evidence>
<dbReference type="AlphaFoldDB" id="Q60CB5"/>
<dbReference type="EMBL" id="AE017282">
    <property type="protein sequence ID" value="AAU90690.1"/>
    <property type="molecule type" value="Genomic_DNA"/>
</dbReference>
<dbReference type="STRING" id="243233.MCA0194"/>
<feature type="region of interest" description="Disordered" evidence="1">
    <location>
        <begin position="1"/>
        <end position="59"/>
    </location>
</feature>
<proteinExistence type="predicted"/>
<feature type="compositionally biased region" description="Basic and acidic residues" evidence="1">
    <location>
        <begin position="45"/>
        <end position="59"/>
    </location>
</feature>
<dbReference type="Proteomes" id="UP000006821">
    <property type="component" value="Chromosome"/>
</dbReference>
<sequence>MSGSRIVNTFPRSSSRQKKAPAANDAAGVPRGAFLSQTHHKEKRRSGQETRPELAEHRD</sequence>